<evidence type="ECO:0000313" key="2">
    <source>
        <dbReference type="Proteomes" id="UP001549146"/>
    </source>
</evidence>
<accession>A0ABV2LU25</accession>
<dbReference type="SUPFAM" id="SSF54211">
    <property type="entry name" value="Ribosomal protein S5 domain 2-like"/>
    <property type="match status" value="1"/>
</dbReference>
<name>A0ABV2LU25_9FLAO</name>
<reference evidence="1 2" key="1">
    <citation type="submission" date="2024-06" db="EMBL/GenBank/DDBJ databases">
        <title>Genomic Encyclopedia of Type Strains, Phase IV (KMG-IV): sequencing the most valuable type-strain genomes for metagenomic binning, comparative biology and taxonomic classification.</title>
        <authorList>
            <person name="Goeker M."/>
        </authorList>
    </citation>
    <scope>NUCLEOTIDE SEQUENCE [LARGE SCALE GENOMIC DNA]</scope>
    <source>
        <strain evidence="1 2">DSM 29388</strain>
    </source>
</reference>
<dbReference type="Gene3D" id="3.30.230.10">
    <property type="match status" value="1"/>
</dbReference>
<keyword evidence="1" id="KW-0418">Kinase</keyword>
<dbReference type="InterPro" id="IPR014721">
    <property type="entry name" value="Ribsml_uS5_D2-typ_fold_subgr"/>
</dbReference>
<comment type="caution">
    <text evidence="1">The sequence shown here is derived from an EMBL/GenBank/DDBJ whole genome shotgun (WGS) entry which is preliminary data.</text>
</comment>
<evidence type="ECO:0000313" key="1">
    <source>
        <dbReference type="EMBL" id="MET3731027.1"/>
    </source>
</evidence>
<protein>
    <submittedName>
        <fullName evidence="1">Mevalonate kinase</fullName>
    </submittedName>
</protein>
<dbReference type="NCBIfam" id="NF040656">
    <property type="entry name" value="GHMP_GYDIA"/>
    <property type="match status" value="1"/>
</dbReference>
<keyword evidence="2" id="KW-1185">Reference proteome</keyword>
<sequence length="305" mass="34846">MIQEFRANGKLLIAGEYTVLDGGLAFAIPTKLGQFLKVSYENSEEKYLNWEARLSDMEVWFSAKFELPTLNVIEASNSILAEKLVEIFQAIEKLNSSFFENFHQSISCVTQLEFPKDWGLGSSSTLIYLLAKWAGVNEFELSNLTFKTSGYDIASAGNDAPILYQLINLKPKIESVDFSPSFLDQLYFLYLNQKQDTQLGVAQSYKSLPKNDCLIDEISDLVMKIYKAKSLEEFERNIDQHEELLSEFMNRPKVKDLYFSDYEGSVKSLGAWGGDFVLVTKRNDFQAYFESKGYSILLPFRDLIL</sequence>
<dbReference type="GO" id="GO:0016301">
    <property type="term" value="F:kinase activity"/>
    <property type="evidence" value="ECO:0007669"/>
    <property type="project" value="UniProtKB-KW"/>
</dbReference>
<dbReference type="InterPro" id="IPR020568">
    <property type="entry name" value="Ribosomal_Su5_D2-typ_SF"/>
</dbReference>
<dbReference type="EMBL" id="JBEPMO010000002">
    <property type="protein sequence ID" value="MET3731027.1"/>
    <property type="molecule type" value="Genomic_DNA"/>
</dbReference>
<keyword evidence="1" id="KW-0808">Transferase</keyword>
<organism evidence="1 2">
    <name type="scientific">Moheibacter stercoris</name>
    <dbReference type="NCBI Taxonomy" id="1628251"/>
    <lineage>
        <taxon>Bacteria</taxon>
        <taxon>Pseudomonadati</taxon>
        <taxon>Bacteroidota</taxon>
        <taxon>Flavobacteriia</taxon>
        <taxon>Flavobacteriales</taxon>
        <taxon>Weeksellaceae</taxon>
        <taxon>Moheibacter</taxon>
    </lineage>
</organism>
<dbReference type="RefSeq" id="WP_354506900.1">
    <property type="nucleotide sequence ID" value="NZ_JBEPMO010000002.1"/>
</dbReference>
<dbReference type="Proteomes" id="UP001549146">
    <property type="component" value="Unassembled WGS sequence"/>
</dbReference>
<proteinExistence type="predicted"/>
<gene>
    <name evidence="1" type="ORF">ABID46_000586</name>
</gene>
<dbReference type="InterPro" id="IPR047765">
    <property type="entry name" value="GHMP_GYDIA-like"/>
</dbReference>